<evidence type="ECO:0000313" key="4">
    <source>
        <dbReference type="Proteomes" id="UP001447008"/>
    </source>
</evidence>
<protein>
    <submittedName>
        <fullName evidence="3">M20/M25/M40 family metallo-hydrolase</fullName>
    </submittedName>
</protein>
<feature type="chain" id="PRO_5047064311" evidence="1">
    <location>
        <begin position="22"/>
        <end position="297"/>
    </location>
</feature>
<dbReference type="InterPro" id="IPR007484">
    <property type="entry name" value="Peptidase_M28"/>
</dbReference>
<dbReference type="EMBL" id="JBCGCU010000012">
    <property type="protein sequence ID" value="MEM0515987.1"/>
    <property type="molecule type" value="Genomic_DNA"/>
</dbReference>
<gene>
    <name evidence="3" type="ORF">WCN91_11270</name>
</gene>
<dbReference type="Pfam" id="PF04389">
    <property type="entry name" value="Peptidase_M28"/>
    <property type="match status" value="1"/>
</dbReference>
<feature type="signal peptide" evidence="1">
    <location>
        <begin position="1"/>
        <end position="21"/>
    </location>
</feature>
<dbReference type="RefSeq" id="WP_342679116.1">
    <property type="nucleotide sequence ID" value="NZ_JBCGCU010000012.1"/>
</dbReference>
<dbReference type="Proteomes" id="UP001447008">
    <property type="component" value="Unassembled WGS sequence"/>
</dbReference>
<evidence type="ECO:0000256" key="1">
    <source>
        <dbReference type="SAM" id="SignalP"/>
    </source>
</evidence>
<keyword evidence="4" id="KW-1185">Reference proteome</keyword>
<sequence length="297" mass="33551">MKRHIFLATVLIVLAANPAMATTLPQWHKDLTYLSSEALAGRKAGSDTGAQAGDYVQKRLQQLGYQTQVQPFAFKQGFFQQGQGRNIISNDCLQNCVVISAHYDHLGHSGHNYYPGANDNASGVAAILYLAEQLHPLRKHITFAAFDAEENGLHGAKHFVENKDHDAVRLNINLDMLNLPRANSRLFFYTREPLCPMAKTHLDNSPIKTQLTRSNRSINRRLDGERIDWLRASDHWAFARQKLPFIFVTAADAPHYHQTSDTLAQIHGKRYTQTLQLLTQFIGELLGAHCDDFHVRE</sequence>
<dbReference type="SUPFAM" id="SSF53187">
    <property type="entry name" value="Zn-dependent exopeptidases"/>
    <property type="match status" value="1"/>
</dbReference>
<comment type="caution">
    <text evidence="3">The sequence shown here is derived from an EMBL/GenBank/DDBJ whole genome shotgun (WGS) entry which is preliminary data.</text>
</comment>
<dbReference type="PANTHER" id="PTHR12147:SF26">
    <property type="entry name" value="PEPTIDASE M28 DOMAIN-CONTAINING PROTEIN"/>
    <property type="match status" value="1"/>
</dbReference>
<feature type="domain" description="Peptidase M28" evidence="2">
    <location>
        <begin position="94"/>
        <end position="280"/>
    </location>
</feature>
<dbReference type="PANTHER" id="PTHR12147">
    <property type="entry name" value="METALLOPEPTIDASE M28 FAMILY MEMBER"/>
    <property type="match status" value="1"/>
</dbReference>
<evidence type="ECO:0000259" key="2">
    <source>
        <dbReference type="Pfam" id="PF04389"/>
    </source>
</evidence>
<keyword evidence="1" id="KW-0732">Signal</keyword>
<proteinExistence type="predicted"/>
<dbReference type="InterPro" id="IPR045175">
    <property type="entry name" value="M28_fam"/>
</dbReference>
<reference evidence="3 4" key="1">
    <citation type="submission" date="2024-03" db="EMBL/GenBank/DDBJ databases">
        <title>Pseudoalteromonas qingdaonensis sp. nov., isolated from the intestines of marine benthic organisms.</title>
        <authorList>
            <person name="Lin X."/>
            <person name="Fang S."/>
            <person name="Hu X."/>
        </authorList>
    </citation>
    <scope>NUCLEOTIDE SEQUENCE [LARGE SCALE GENOMIC DNA]</scope>
    <source>
        <strain evidence="3 4">YIC-827</strain>
    </source>
</reference>
<organism evidence="3 4">
    <name type="scientific">Pseudoalteromonas qingdaonensis</name>
    <dbReference type="NCBI Taxonomy" id="3131913"/>
    <lineage>
        <taxon>Bacteria</taxon>
        <taxon>Pseudomonadati</taxon>
        <taxon>Pseudomonadota</taxon>
        <taxon>Gammaproteobacteria</taxon>
        <taxon>Alteromonadales</taxon>
        <taxon>Pseudoalteromonadaceae</taxon>
        <taxon>Pseudoalteromonas</taxon>
    </lineage>
</organism>
<accession>A0ABU9MXJ2</accession>
<name>A0ABU9MXJ2_9GAMM</name>
<dbReference type="Gene3D" id="3.40.630.10">
    <property type="entry name" value="Zn peptidases"/>
    <property type="match status" value="1"/>
</dbReference>
<evidence type="ECO:0000313" key="3">
    <source>
        <dbReference type="EMBL" id="MEM0515987.1"/>
    </source>
</evidence>